<evidence type="ECO:0000256" key="3">
    <source>
        <dbReference type="ARBA" id="ARBA00023295"/>
    </source>
</evidence>
<protein>
    <submittedName>
        <fullName evidence="5">Cyclomaltodextrinase</fullName>
        <ecNumber evidence="5">3.2.1.54</ecNumber>
    </submittedName>
</protein>
<accession>C4GCR7</accession>
<dbReference type="SMART" id="SM00642">
    <property type="entry name" value="Aamy"/>
    <property type="match status" value="1"/>
</dbReference>
<keyword evidence="2 5" id="KW-0378">Hydrolase</keyword>
<keyword evidence="3 5" id="KW-0326">Glycosidase</keyword>
<dbReference type="HOGENOM" id="CLU_006462_6_2_9"/>
<evidence type="ECO:0000256" key="1">
    <source>
        <dbReference type="ARBA" id="ARBA00008061"/>
    </source>
</evidence>
<dbReference type="InterPro" id="IPR014756">
    <property type="entry name" value="Ig_E-set"/>
</dbReference>
<dbReference type="GO" id="GO:0047798">
    <property type="term" value="F:cyclomaltodextrinase activity"/>
    <property type="evidence" value="ECO:0007669"/>
    <property type="project" value="UniProtKB-EC"/>
</dbReference>
<dbReference type="GO" id="GO:0005975">
    <property type="term" value="P:carbohydrate metabolic process"/>
    <property type="evidence" value="ECO:0007669"/>
    <property type="project" value="InterPro"/>
</dbReference>
<dbReference type="SUPFAM" id="SSF51445">
    <property type="entry name" value="(Trans)glycosidases"/>
    <property type="match status" value="1"/>
</dbReference>
<gene>
    <name evidence="5" type="ORF">GCWU000342_01761</name>
</gene>
<evidence type="ECO:0000313" key="6">
    <source>
        <dbReference type="Proteomes" id="UP000003494"/>
    </source>
</evidence>
<name>C4GCR7_9FIRM</name>
<dbReference type="SUPFAM" id="SSF81296">
    <property type="entry name" value="E set domains"/>
    <property type="match status" value="1"/>
</dbReference>
<keyword evidence="6" id="KW-1185">Reference proteome</keyword>
<dbReference type="Gene3D" id="3.20.20.80">
    <property type="entry name" value="Glycosidases"/>
    <property type="match status" value="1"/>
</dbReference>
<dbReference type="EC" id="3.2.1.54" evidence="5"/>
<organism evidence="5 6">
    <name type="scientific">Shuttleworthella satelles DSM 14600</name>
    <dbReference type="NCBI Taxonomy" id="626523"/>
    <lineage>
        <taxon>Bacteria</taxon>
        <taxon>Bacillati</taxon>
        <taxon>Bacillota</taxon>
        <taxon>Clostridia</taxon>
        <taxon>Lachnospirales</taxon>
        <taxon>Lachnospiraceae</taxon>
        <taxon>Shuttleworthella</taxon>
    </lineage>
</organism>
<sequence length="581" mass="68013">MIKREAILHIPLSQYAFANTESNMTIRLRTARNNVERVVLWYGDRVPPSDPSHFIPVQMDKIMSAGLFDYFDATFETPFERVCYYFQLISEEEMLYHYAEQTEEIPPRESDDCYQYPYIRREELGWEPRWFQEAIVYNIFPDSFVSEKEEMNAAGEKMPWERGIQLESRLGGTINSIREKLGYIQELGFNCIYLNPIFTAGAYHKYDLLDYFHISPNLGTDEDFRHLVKEAHRRGMRIIIDGVFNHCSWYFSKFDDVVKNGAKSQYADWFYRLEHPVIRSGKRGEKPRYSCFAYSHKMPKWNTSNPDVRAYFMEVCRYWLKEFGIDGWRLDVANEVDREFWREFKRVSRASNPQSVLIGEVWESAETWLNGDMFDSTMNYSFRRICLDFFGQGKIGTEVFHDRVAKMLLRYRTSSLRVQLNLLDSHDVNRFLSDCQGDENRFKLAEVFLFTSPGIPCVFYGDELGMDGDTESALRGPMPWERAGLGYSDFFRRLIALRKQNPVLTYGKFRLVRKNEAGLYIFSRSDEEEELIICLNNSAEEFDISADLQGGELLMQEGCSDQILGGMGYAILRRGLDQGGE</sequence>
<dbReference type="InterPro" id="IPR006047">
    <property type="entry name" value="GH13_cat_dom"/>
</dbReference>
<dbReference type="InterPro" id="IPR013780">
    <property type="entry name" value="Glyco_hydro_b"/>
</dbReference>
<evidence type="ECO:0000256" key="2">
    <source>
        <dbReference type="ARBA" id="ARBA00022801"/>
    </source>
</evidence>
<dbReference type="PANTHER" id="PTHR10357">
    <property type="entry name" value="ALPHA-AMYLASE FAMILY MEMBER"/>
    <property type="match status" value="1"/>
</dbReference>
<dbReference type="PANTHER" id="PTHR10357:SF210">
    <property type="entry name" value="MALTODEXTRIN GLUCOSIDASE"/>
    <property type="match status" value="1"/>
</dbReference>
<dbReference type="CDD" id="cd02857">
    <property type="entry name" value="E_set_CDase_PDE_N"/>
    <property type="match status" value="1"/>
</dbReference>
<reference evidence="5" key="1">
    <citation type="submission" date="2009-04" db="EMBL/GenBank/DDBJ databases">
        <authorList>
            <person name="Weinstock G."/>
            <person name="Sodergren E."/>
            <person name="Clifton S."/>
            <person name="Fulton L."/>
            <person name="Fulton B."/>
            <person name="Courtney L."/>
            <person name="Fronick C."/>
            <person name="Harrison M."/>
            <person name="Strong C."/>
            <person name="Farmer C."/>
            <person name="Delahaunty K."/>
            <person name="Markovic C."/>
            <person name="Hall O."/>
            <person name="Minx P."/>
            <person name="Tomlinson C."/>
            <person name="Mitreva M."/>
            <person name="Nelson J."/>
            <person name="Hou S."/>
            <person name="Wollam A."/>
            <person name="Pepin K.H."/>
            <person name="Johnson M."/>
            <person name="Bhonagiri V."/>
            <person name="Nash W.E."/>
            <person name="Warren W."/>
            <person name="Chinwalla A."/>
            <person name="Mardis E.R."/>
            <person name="Wilson R.K."/>
        </authorList>
    </citation>
    <scope>NUCLEOTIDE SEQUENCE [LARGE SCALE GENOMIC DNA]</scope>
    <source>
        <strain evidence="5">DSM 14600</strain>
    </source>
</reference>
<dbReference type="InterPro" id="IPR004185">
    <property type="entry name" value="Glyco_hydro_13_lg-like_dom"/>
</dbReference>
<evidence type="ECO:0000313" key="5">
    <source>
        <dbReference type="EMBL" id="EEP27767.1"/>
    </source>
</evidence>
<dbReference type="CDD" id="cd11338">
    <property type="entry name" value="AmyAc_CMD"/>
    <property type="match status" value="1"/>
</dbReference>
<dbReference type="InterPro" id="IPR013783">
    <property type="entry name" value="Ig-like_fold"/>
</dbReference>
<dbReference type="InterPro" id="IPR017853">
    <property type="entry name" value="GH"/>
</dbReference>
<dbReference type="Pfam" id="PF00128">
    <property type="entry name" value="Alpha-amylase"/>
    <property type="match status" value="1"/>
</dbReference>
<dbReference type="Proteomes" id="UP000003494">
    <property type="component" value="Unassembled WGS sequence"/>
</dbReference>
<comment type="similarity">
    <text evidence="1">Belongs to the glycosyl hydrolase 13 family.</text>
</comment>
<feature type="domain" description="Glycosyl hydrolase family 13 catalytic" evidence="4">
    <location>
        <begin position="138"/>
        <end position="498"/>
    </location>
</feature>
<dbReference type="InterPro" id="IPR045857">
    <property type="entry name" value="O16G_dom_2"/>
</dbReference>
<dbReference type="Gene3D" id="3.90.400.10">
    <property type="entry name" value="Oligo-1,6-glucosidase, Domain 2"/>
    <property type="match status" value="1"/>
</dbReference>
<dbReference type="RefSeq" id="WP_006906758.1">
    <property type="nucleotide sequence ID" value="NZ_GG665867.1"/>
</dbReference>
<comment type="caution">
    <text evidence="5">The sequence shown here is derived from an EMBL/GenBank/DDBJ whole genome shotgun (WGS) entry which is preliminary data.</text>
</comment>
<dbReference type="Gene3D" id="2.60.40.1180">
    <property type="entry name" value="Golgi alpha-mannosidase II"/>
    <property type="match status" value="1"/>
</dbReference>
<dbReference type="EMBL" id="ACIP02000004">
    <property type="protein sequence ID" value="EEP27767.1"/>
    <property type="molecule type" value="Genomic_DNA"/>
</dbReference>
<dbReference type="AlphaFoldDB" id="C4GCR7"/>
<proteinExistence type="inferred from homology"/>
<dbReference type="SUPFAM" id="SSF51011">
    <property type="entry name" value="Glycosyl hydrolase domain"/>
    <property type="match status" value="1"/>
</dbReference>
<dbReference type="Gene3D" id="2.60.40.10">
    <property type="entry name" value="Immunoglobulins"/>
    <property type="match status" value="1"/>
</dbReference>
<dbReference type="Pfam" id="PF02903">
    <property type="entry name" value="Alpha-amylase_N"/>
    <property type="match status" value="1"/>
</dbReference>
<evidence type="ECO:0000259" key="4">
    <source>
        <dbReference type="SMART" id="SM00642"/>
    </source>
</evidence>
<dbReference type="eggNOG" id="COG0366">
    <property type="taxonomic scope" value="Bacteria"/>
</dbReference>
<dbReference type="STRING" id="626523.GCWU000342_01761"/>